<dbReference type="Pfam" id="PF01757">
    <property type="entry name" value="Acyl_transf_3"/>
    <property type="match status" value="1"/>
</dbReference>
<dbReference type="InterPro" id="IPR043968">
    <property type="entry name" value="SGNH"/>
</dbReference>
<dbReference type="RefSeq" id="WP_120030458.1">
    <property type="nucleotide sequence ID" value="NZ_QVMU01000005.1"/>
</dbReference>
<dbReference type="Pfam" id="PF19040">
    <property type="entry name" value="SGNH"/>
    <property type="match status" value="1"/>
</dbReference>
<dbReference type="PANTHER" id="PTHR23028:SF53">
    <property type="entry name" value="ACYL_TRANSF_3 DOMAIN-CONTAINING PROTEIN"/>
    <property type="match status" value="1"/>
</dbReference>
<keyword evidence="1" id="KW-0472">Membrane</keyword>
<feature type="transmembrane region" description="Helical" evidence="1">
    <location>
        <begin position="31"/>
        <end position="51"/>
    </location>
</feature>
<feature type="transmembrane region" description="Helical" evidence="1">
    <location>
        <begin position="305"/>
        <end position="323"/>
    </location>
</feature>
<dbReference type="OrthoDB" id="9767863at2"/>
<accession>A0A3A6QU49</accession>
<feature type="domain" description="SGNH" evidence="3">
    <location>
        <begin position="391"/>
        <end position="646"/>
    </location>
</feature>
<keyword evidence="4" id="KW-0808">Transferase</keyword>
<feature type="transmembrane region" description="Helical" evidence="1">
    <location>
        <begin position="247"/>
        <end position="263"/>
    </location>
</feature>
<comment type="caution">
    <text evidence="4">The sequence shown here is derived from an EMBL/GenBank/DDBJ whole genome shotgun (WGS) entry which is preliminary data.</text>
</comment>
<dbReference type="SUPFAM" id="SSF52266">
    <property type="entry name" value="SGNH hydrolase"/>
    <property type="match status" value="1"/>
</dbReference>
<protein>
    <submittedName>
        <fullName evidence="4">Acyltransferase</fullName>
    </submittedName>
</protein>
<evidence type="ECO:0000313" key="4">
    <source>
        <dbReference type="EMBL" id="RJX72394.1"/>
    </source>
</evidence>
<dbReference type="GO" id="GO:0009103">
    <property type="term" value="P:lipopolysaccharide biosynthetic process"/>
    <property type="evidence" value="ECO:0007669"/>
    <property type="project" value="TreeGrafter"/>
</dbReference>
<feature type="transmembrane region" description="Helical" evidence="1">
    <location>
        <begin position="72"/>
        <end position="91"/>
    </location>
</feature>
<feature type="transmembrane region" description="Helical" evidence="1">
    <location>
        <begin position="222"/>
        <end position="241"/>
    </location>
</feature>
<feature type="transmembrane region" description="Helical" evidence="1">
    <location>
        <begin position="344"/>
        <end position="361"/>
    </location>
</feature>
<evidence type="ECO:0000256" key="1">
    <source>
        <dbReference type="SAM" id="Phobius"/>
    </source>
</evidence>
<feature type="transmembrane region" description="Helical" evidence="1">
    <location>
        <begin position="275"/>
        <end position="293"/>
    </location>
</feature>
<dbReference type="GO" id="GO:0016020">
    <property type="term" value="C:membrane"/>
    <property type="evidence" value="ECO:0007669"/>
    <property type="project" value="TreeGrafter"/>
</dbReference>
<dbReference type="Proteomes" id="UP000273252">
    <property type="component" value="Unassembled WGS sequence"/>
</dbReference>
<dbReference type="InterPro" id="IPR050879">
    <property type="entry name" value="Acyltransferase_3"/>
</dbReference>
<dbReference type="EMBL" id="QVMU01000005">
    <property type="protein sequence ID" value="RJX72394.1"/>
    <property type="molecule type" value="Genomic_DNA"/>
</dbReference>
<feature type="transmembrane region" description="Helical" evidence="1">
    <location>
        <begin position="166"/>
        <end position="184"/>
    </location>
</feature>
<sequence>MNFRYDINALRAFAVISVVVFHFFAHYLPGGFVGVDIFFVISGFLMTKIIATGIEKKTFSLAQFYAARASRIIPALAIMCIVTLIVGMIYLTPWDLRKLGKHILMSMGFISNIAYLKESGYFDVAAQEKWLLHTWSLSVEWQFYLIYPIIILAIKKLFSIKYLNKLLWILTAFSFVLCLIYAKVDPSSVYYTLPTRAWELLLGGVAATQLSYKKSSLKHVKAINVISFFALIVSIFIFSSSNVWPNYYTALPVLATAIILYINQSSSTDYLSNRVINSLGLWSYSIYLWHWPVNVYIKTLTSNTNIINLLGLSISILLGFISYRSIEQYRPKLQNISLKTVLTYPPFLLMLLTALLGQLVYDSKGMLWRLTTQELTIADAINDRNPQSKQCHVEFGDSPECQYGNGPIGAIVLGDSHAQSVVRSIEKSAPSKTSTLDWTRSSCPTIKNVKRELNGGEVSPECGLFIESSINKVKSLYPGIPVFIINRTALYVSGANDNDWKGLRHKANLIIDDKKYQTPTQDYELGILESFKATVCEISQSNPVYLLKQTPELRDNVPKTMYKNLLQGKDDISVSITLNEYQRRIEPLNKLYQELEADCNVTVLDPAPWLCDETSCDGDINNKPMYFDDDHLSEYGAQQLIPLFKQAWGK</sequence>
<feature type="domain" description="Acyltransferase 3" evidence="2">
    <location>
        <begin position="5"/>
        <end position="319"/>
    </location>
</feature>
<dbReference type="GO" id="GO:0016747">
    <property type="term" value="F:acyltransferase activity, transferring groups other than amino-acyl groups"/>
    <property type="evidence" value="ECO:0007669"/>
    <property type="project" value="InterPro"/>
</dbReference>
<proteinExistence type="predicted"/>
<keyword evidence="4" id="KW-0012">Acyltransferase</keyword>
<dbReference type="PANTHER" id="PTHR23028">
    <property type="entry name" value="ACETYLTRANSFERASE"/>
    <property type="match status" value="1"/>
</dbReference>
<reference evidence="4 5" key="1">
    <citation type="submission" date="2018-08" db="EMBL/GenBank/DDBJ databases">
        <title>Vibrio isolated from the Eastern China Marginal Seas.</title>
        <authorList>
            <person name="Li Y."/>
        </authorList>
    </citation>
    <scope>NUCLEOTIDE SEQUENCE [LARGE SCALE GENOMIC DNA]</scope>
    <source>
        <strain evidence="4 5">BEI233</strain>
    </source>
</reference>
<feature type="transmembrane region" description="Helical" evidence="1">
    <location>
        <begin position="130"/>
        <end position="154"/>
    </location>
</feature>
<feature type="transmembrane region" description="Helical" evidence="1">
    <location>
        <begin position="7"/>
        <end position="25"/>
    </location>
</feature>
<keyword evidence="5" id="KW-1185">Reference proteome</keyword>
<dbReference type="InterPro" id="IPR002656">
    <property type="entry name" value="Acyl_transf_3_dom"/>
</dbReference>
<evidence type="ECO:0000259" key="2">
    <source>
        <dbReference type="Pfam" id="PF01757"/>
    </source>
</evidence>
<organism evidence="4 5">
    <name type="scientific">Vibrio sinensis</name>
    <dbReference type="NCBI Taxonomy" id="2302434"/>
    <lineage>
        <taxon>Bacteria</taxon>
        <taxon>Pseudomonadati</taxon>
        <taxon>Pseudomonadota</taxon>
        <taxon>Gammaproteobacteria</taxon>
        <taxon>Vibrionales</taxon>
        <taxon>Vibrionaceae</taxon>
        <taxon>Vibrio</taxon>
    </lineage>
</organism>
<evidence type="ECO:0000259" key="3">
    <source>
        <dbReference type="Pfam" id="PF19040"/>
    </source>
</evidence>
<name>A0A3A6QU49_9VIBR</name>
<keyword evidence="1" id="KW-1133">Transmembrane helix</keyword>
<evidence type="ECO:0000313" key="5">
    <source>
        <dbReference type="Proteomes" id="UP000273252"/>
    </source>
</evidence>
<gene>
    <name evidence="4" type="ORF">DZ860_08260</name>
</gene>
<dbReference type="AlphaFoldDB" id="A0A3A6QU49"/>
<keyword evidence="1" id="KW-0812">Transmembrane</keyword>